<gene>
    <name evidence="3" type="ORF">MEDL_47260</name>
</gene>
<dbReference type="EMBL" id="CAJPWZ010002261">
    <property type="protein sequence ID" value="CAG2234621.1"/>
    <property type="molecule type" value="Genomic_DNA"/>
</dbReference>
<evidence type="ECO:0000256" key="1">
    <source>
        <dbReference type="SAM" id="Phobius"/>
    </source>
</evidence>
<keyword evidence="1" id="KW-0472">Membrane</keyword>
<comment type="caution">
    <text evidence="3">The sequence shown here is derived from an EMBL/GenBank/DDBJ whole genome shotgun (WGS) entry which is preliminary data.</text>
</comment>
<keyword evidence="1" id="KW-0812">Transmembrane</keyword>
<name>A0A8S3TXM7_MYTED</name>
<protein>
    <recommendedName>
        <fullName evidence="2">WSC domain-containing protein</fullName>
    </recommendedName>
</protein>
<dbReference type="Proteomes" id="UP000683360">
    <property type="component" value="Unassembled WGS sequence"/>
</dbReference>
<dbReference type="InterPro" id="IPR002889">
    <property type="entry name" value="WSC_carb-bd"/>
</dbReference>
<accession>A0A8S3TXM7</accession>
<feature type="transmembrane region" description="Helical" evidence="1">
    <location>
        <begin position="338"/>
        <end position="360"/>
    </location>
</feature>
<dbReference type="PROSITE" id="PS51212">
    <property type="entry name" value="WSC"/>
    <property type="match status" value="1"/>
</dbReference>
<evidence type="ECO:0000313" key="4">
    <source>
        <dbReference type="Proteomes" id="UP000683360"/>
    </source>
</evidence>
<dbReference type="AlphaFoldDB" id="A0A8S3TXM7"/>
<feature type="domain" description="WSC" evidence="2">
    <location>
        <begin position="78"/>
        <end position="175"/>
    </location>
</feature>
<keyword evidence="4" id="KW-1185">Reference proteome</keyword>
<organism evidence="3 4">
    <name type="scientific">Mytilus edulis</name>
    <name type="common">Blue mussel</name>
    <dbReference type="NCBI Taxonomy" id="6550"/>
    <lineage>
        <taxon>Eukaryota</taxon>
        <taxon>Metazoa</taxon>
        <taxon>Spiralia</taxon>
        <taxon>Lophotrochozoa</taxon>
        <taxon>Mollusca</taxon>
        <taxon>Bivalvia</taxon>
        <taxon>Autobranchia</taxon>
        <taxon>Pteriomorphia</taxon>
        <taxon>Mytilida</taxon>
        <taxon>Mytiloidea</taxon>
        <taxon>Mytilidae</taxon>
        <taxon>Mytilinae</taxon>
        <taxon>Mytilus</taxon>
    </lineage>
</organism>
<evidence type="ECO:0000259" key="2">
    <source>
        <dbReference type="PROSITE" id="PS51212"/>
    </source>
</evidence>
<sequence length="423" mass="47875">MGVPRFVHGVYNIKFEYCSCTGHADDCEREQSRVFSTNANYEWFEAKRKCNLLTNEKNFTSFPTRLGWTNLSAKYLPWVEYVGCFKFWNVNRLYVRQKQVTEGEELQECIVHCSGSQFFGLQQSTCICLNNDNRKKLLEYIVKLCDSNVAACSKDPFAFCGSEGSKIFLSVYQKDIHLGFNTGNKTDWKNAFNNCHPHYLASFRTVKSKAVTIFNRVWLSNTRRWTRIIDVIATPYFCVASRIKPNGDVERIIRKCRDRLPALCVEVQKTLTDSNSKTSSTLPLVTTFEKNSTFPGSSYPVLDGTTKIATLEFKETTLPVLEEFPSGLPSKDGVSATVIIATIAATIMMVIVILVTVVMCKRNQIADIALDDMHYQSLGQNRTIVENNYDTMQSTGTAVTSETDRALQRGIMVATEYSQVDVD</sequence>
<reference evidence="3" key="1">
    <citation type="submission" date="2021-03" db="EMBL/GenBank/DDBJ databases">
        <authorList>
            <person name="Bekaert M."/>
        </authorList>
    </citation>
    <scope>NUCLEOTIDE SEQUENCE</scope>
</reference>
<evidence type="ECO:0000313" key="3">
    <source>
        <dbReference type="EMBL" id="CAG2234621.1"/>
    </source>
</evidence>
<keyword evidence="1" id="KW-1133">Transmembrane helix</keyword>
<proteinExistence type="predicted"/>
<dbReference type="OrthoDB" id="10592997at2759"/>